<evidence type="ECO:0000256" key="2">
    <source>
        <dbReference type="ARBA" id="ARBA00011006"/>
    </source>
</evidence>
<feature type="transmembrane region" description="Helical" evidence="7">
    <location>
        <begin position="61"/>
        <end position="82"/>
    </location>
</feature>
<organism evidence="8 9">
    <name type="scientific">Rhizobium halophytocola</name>
    <dbReference type="NCBI Taxonomy" id="735519"/>
    <lineage>
        <taxon>Bacteria</taxon>
        <taxon>Pseudomonadati</taxon>
        <taxon>Pseudomonadota</taxon>
        <taxon>Alphaproteobacteria</taxon>
        <taxon>Hyphomicrobiales</taxon>
        <taxon>Rhizobiaceae</taxon>
        <taxon>Rhizobium/Agrobacterium group</taxon>
        <taxon>Rhizobium</taxon>
    </lineage>
</organism>
<evidence type="ECO:0000256" key="6">
    <source>
        <dbReference type="ARBA" id="ARBA00023136"/>
    </source>
</evidence>
<feature type="transmembrane region" description="Helical" evidence="7">
    <location>
        <begin position="34"/>
        <end position="55"/>
    </location>
</feature>
<evidence type="ECO:0000256" key="7">
    <source>
        <dbReference type="SAM" id="Phobius"/>
    </source>
</evidence>
<keyword evidence="5 7" id="KW-1133">Transmembrane helix</keyword>
<accession>A0ABS4DWG9</accession>
<proteinExistence type="inferred from homology"/>
<dbReference type="PANTHER" id="PTHR33884:SF3">
    <property type="entry name" value="UPF0410 PROTEIN YMGE"/>
    <property type="match status" value="1"/>
</dbReference>
<comment type="caution">
    <text evidence="8">The sequence shown here is derived from an EMBL/GenBank/DDBJ whole genome shotgun (WGS) entry which is preliminary data.</text>
</comment>
<sequence>MDLNGVGFLGAIIIGGLAGWLAEKFMRSDMGLIMNIILGIVGAIVLNFILAAIFHVGYTGWLAYLLIGFIGACLLIAVARVVRR</sequence>
<evidence type="ECO:0000313" key="9">
    <source>
        <dbReference type="Proteomes" id="UP000759443"/>
    </source>
</evidence>
<keyword evidence="9" id="KW-1185">Reference proteome</keyword>
<gene>
    <name evidence="8" type="ORF">J2Z17_001452</name>
</gene>
<comment type="similarity">
    <text evidence="2">Belongs to the UPF0410 family.</text>
</comment>
<dbReference type="InterPro" id="IPR007341">
    <property type="entry name" value="Transgly_assoc"/>
</dbReference>
<evidence type="ECO:0000256" key="5">
    <source>
        <dbReference type="ARBA" id="ARBA00022989"/>
    </source>
</evidence>
<dbReference type="Proteomes" id="UP000759443">
    <property type="component" value="Unassembled WGS sequence"/>
</dbReference>
<comment type="subcellular location">
    <subcellularLocation>
        <location evidence="1">Cell membrane</location>
        <topology evidence="1">Multi-pass membrane protein</topology>
    </subcellularLocation>
</comment>
<reference evidence="8 9" key="1">
    <citation type="submission" date="2021-03" db="EMBL/GenBank/DDBJ databases">
        <title>Genomic Encyclopedia of Type Strains, Phase IV (KMG-IV): sequencing the most valuable type-strain genomes for metagenomic binning, comparative biology and taxonomic classification.</title>
        <authorList>
            <person name="Goeker M."/>
        </authorList>
    </citation>
    <scope>NUCLEOTIDE SEQUENCE [LARGE SCALE GENOMIC DNA]</scope>
    <source>
        <strain evidence="8 9">DSM 21600</strain>
    </source>
</reference>
<feature type="transmembrane region" description="Helical" evidence="7">
    <location>
        <begin position="6"/>
        <end position="22"/>
    </location>
</feature>
<keyword evidence="6 7" id="KW-0472">Membrane</keyword>
<dbReference type="EMBL" id="JAGGJU010000003">
    <property type="protein sequence ID" value="MBP1850031.1"/>
    <property type="molecule type" value="Genomic_DNA"/>
</dbReference>
<dbReference type="PANTHER" id="PTHR33884">
    <property type="entry name" value="UPF0410 PROTEIN YMGE"/>
    <property type="match status" value="1"/>
</dbReference>
<keyword evidence="4 7" id="KW-0812">Transmembrane</keyword>
<evidence type="ECO:0000256" key="4">
    <source>
        <dbReference type="ARBA" id="ARBA00022692"/>
    </source>
</evidence>
<name>A0ABS4DWG9_9HYPH</name>
<evidence type="ECO:0000256" key="3">
    <source>
        <dbReference type="ARBA" id="ARBA00022475"/>
    </source>
</evidence>
<evidence type="ECO:0000313" key="8">
    <source>
        <dbReference type="EMBL" id="MBP1850031.1"/>
    </source>
</evidence>
<dbReference type="RefSeq" id="WP_209943576.1">
    <property type="nucleotide sequence ID" value="NZ_JAGGJU010000003.1"/>
</dbReference>
<dbReference type="Pfam" id="PF04226">
    <property type="entry name" value="Transgly_assoc"/>
    <property type="match status" value="1"/>
</dbReference>
<evidence type="ECO:0000256" key="1">
    <source>
        <dbReference type="ARBA" id="ARBA00004651"/>
    </source>
</evidence>
<keyword evidence="3" id="KW-1003">Cell membrane</keyword>
<protein>
    <submittedName>
        <fullName evidence="8">Membrane protein YeaQ/YmgE (Transglycosylase-associated protein family)</fullName>
    </submittedName>
</protein>